<keyword evidence="4 12" id="KW-0132">Cell division</keyword>
<evidence type="ECO:0000256" key="2">
    <source>
        <dbReference type="ARBA" id="ARBA00013690"/>
    </source>
</evidence>
<dbReference type="AlphaFoldDB" id="A0AAJ7UFV5"/>
<name>A0AAJ7UFV5_PETMA</name>
<evidence type="ECO:0000313" key="15">
    <source>
        <dbReference type="RefSeq" id="XP_032834032.1"/>
    </source>
</evidence>
<evidence type="ECO:0000256" key="4">
    <source>
        <dbReference type="ARBA" id="ARBA00022618"/>
    </source>
</evidence>
<comment type="similarity">
    <text evidence="1 12">Belongs to the SPC24 family.</text>
</comment>
<proteinExistence type="inferred from homology"/>
<dbReference type="RefSeq" id="XP_032834032.1">
    <property type="nucleotide sequence ID" value="XM_032978141.1"/>
</dbReference>
<evidence type="ECO:0000256" key="3">
    <source>
        <dbReference type="ARBA" id="ARBA00022454"/>
    </source>
</evidence>
<keyword evidence="14" id="KW-1185">Reference proteome</keyword>
<comment type="subcellular location">
    <subcellularLocation>
        <location evidence="12">Nucleus</location>
    </subcellularLocation>
    <subcellularLocation>
        <location evidence="12">Chromosome</location>
        <location evidence="12">Centromere</location>
        <location evidence="12">Kinetochore</location>
    </subcellularLocation>
</comment>
<dbReference type="GO" id="GO:0031262">
    <property type="term" value="C:Ndc80 complex"/>
    <property type="evidence" value="ECO:0007669"/>
    <property type="project" value="TreeGrafter"/>
</dbReference>
<dbReference type="PANTHER" id="PTHR22142:SF2">
    <property type="entry name" value="KINETOCHORE PROTEIN SPC24"/>
    <property type="match status" value="1"/>
</dbReference>
<dbReference type="GO" id="GO:0008017">
    <property type="term" value="F:microtubule binding"/>
    <property type="evidence" value="ECO:0007669"/>
    <property type="project" value="TreeGrafter"/>
</dbReference>
<dbReference type="Gene3D" id="3.30.160.570">
    <property type="entry name" value="Ncd80 complex, Spc24 subunit"/>
    <property type="match status" value="1"/>
</dbReference>
<evidence type="ECO:0000313" key="14">
    <source>
        <dbReference type="Proteomes" id="UP001318040"/>
    </source>
</evidence>
<evidence type="ECO:0000256" key="10">
    <source>
        <dbReference type="ARBA" id="ARBA00023328"/>
    </source>
</evidence>
<evidence type="ECO:0000256" key="11">
    <source>
        <dbReference type="ARBA" id="ARBA00045419"/>
    </source>
</evidence>
<evidence type="ECO:0000256" key="1">
    <source>
        <dbReference type="ARBA" id="ARBA00007804"/>
    </source>
</evidence>
<keyword evidence="5 12" id="KW-0498">Mitosis</keyword>
<evidence type="ECO:0000256" key="13">
    <source>
        <dbReference type="SAM" id="Coils"/>
    </source>
</evidence>
<dbReference type="InterPro" id="IPR013252">
    <property type="entry name" value="Ndc80_Spc24"/>
</dbReference>
<comment type="subunit">
    <text evidence="12">Component of the NDC80 complex.</text>
</comment>
<evidence type="ECO:0000256" key="6">
    <source>
        <dbReference type="ARBA" id="ARBA00022838"/>
    </source>
</evidence>
<dbReference type="Pfam" id="PF08286">
    <property type="entry name" value="Spc24"/>
    <property type="match status" value="1"/>
</dbReference>
<protein>
    <recommendedName>
        <fullName evidence="2 12">Kinetochore protein Spc24</fullName>
    </recommendedName>
</protein>
<dbReference type="GO" id="GO:0005634">
    <property type="term" value="C:nucleus"/>
    <property type="evidence" value="ECO:0007669"/>
    <property type="project" value="UniProtKB-SubCell"/>
</dbReference>
<dbReference type="PANTHER" id="PTHR22142">
    <property type="match status" value="1"/>
</dbReference>
<dbReference type="GO" id="GO:0051301">
    <property type="term" value="P:cell division"/>
    <property type="evidence" value="ECO:0007669"/>
    <property type="project" value="UniProtKB-UniRule"/>
</dbReference>
<evidence type="ECO:0000256" key="7">
    <source>
        <dbReference type="ARBA" id="ARBA00023054"/>
    </source>
</evidence>
<organism evidence="14 15">
    <name type="scientific">Petromyzon marinus</name>
    <name type="common">Sea lamprey</name>
    <dbReference type="NCBI Taxonomy" id="7757"/>
    <lineage>
        <taxon>Eukaryota</taxon>
        <taxon>Metazoa</taxon>
        <taxon>Chordata</taxon>
        <taxon>Craniata</taxon>
        <taxon>Vertebrata</taxon>
        <taxon>Cyclostomata</taxon>
        <taxon>Hyperoartia</taxon>
        <taxon>Petromyzontiformes</taxon>
        <taxon>Petromyzontidae</taxon>
        <taxon>Petromyzon</taxon>
    </lineage>
</organism>
<comment type="function">
    <text evidence="11">Acts as a component of the essential kinetochore-associated NDC80 complex, which is required for chromosome segregation and spindle checkpoint activity. Required for kinetochore integrity and the organization of stable microtubule binding sites in the outer plate of the kinetochore. The NDC80 complex synergistically enhances the affinity of the SKA1 complex for microtubules and may allow the NDC80 complex to track depolymerizing microtubules.</text>
</comment>
<dbReference type="GO" id="GO:0007059">
    <property type="term" value="P:chromosome segregation"/>
    <property type="evidence" value="ECO:0007669"/>
    <property type="project" value="TreeGrafter"/>
</dbReference>
<dbReference type="Proteomes" id="UP001318040">
    <property type="component" value="Chromosome 65"/>
</dbReference>
<keyword evidence="10 12" id="KW-0137">Centromere</keyword>
<dbReference type="CTD" id="147841"/>
<keyword evidence="6 12" id="KW-0995">Kinetochore</keyword>
<feature type="coiled-coil region" evidence="13">
    <location>
        <begin position="61"/>
        <end position="133"/>
    </location>
</feature>
<keyword evidence="9 12" id="KW-0131">Cell cycle</keyword>
<keyword evidence="8 12" id="KW-0539">Nucleus</keyword>
<dbReference type="KEGG" id="pmrn:116956473"/>
<reference evidence="15" key="1">
    <citation type="submission" date="2025-08" db="UniProtKB">
        <authorList>
            <consortium name="RefSeq"/>
        </authorList>
    </citation>
    <scope>IDENTIFICATION</scope>
    <source>
        <tissue evidence="15">Sperm</tissue>
    </source>
</reference>
<evidence type="ECO:0000256" key="9">
    <source>
        <dbReference type="ARBA" id="ARBA00023306"/>
    </source>
</evidence>
<gene>
    <name evidence="15" type="primary">SPC24</name>
</gene>
<keyword evidence="3 12" id="KW-0158">Chromosome</keyword>
<accession>A0AAJ7UFV5</accession>
<sequence length="199" mass="23165">MEKNNQEKHLEVCDDIISFFTSDLKPKENMDMALEMQRNTMENWVVQSEDAIQALKDKMSLKMAREEMMLATNDLGAAKRELEQVEAELQQKLQEQEEQRQALARCLAELEEAKNLEKELKLQEEDITVELTDVIPSTKYMVHLLSKLTLVRFDYDADPQIVKGVVGNKTGVQPFELNTRQHSRSFIVNYLWSLVDSEW</sequence>
<evidence type="ECO:0000256" key="12">
    <source>
        <dbReference type="RuleBase" id="RU368011"/>
    </source>
</evidence>
<evidence type="ECO:0000256" key="8">
    <source>
        <dbReference type="ARBA" id="ARBA00023242"/>
    </source>
</evidence>
<keyword evidence="7 13" id="KW-0175">Coiled coil</keyword>
<evidence type="ECO:0000256" key="5">
    <source>
        <dbReference type="ARBA" id="ARBA00022776"/>
    </source>
</evidence>